<keyword evidence="9" id="KW-0560">Oxidoreductase</keyword>
<protein>
    <recommendedName>
        <fullName evidence="4">succinate dehydrogenase</fullName>
        <ecNumber evidence="4">1.3.5.1</ecNumber>
    </recommendedName>
</protein>
<dbReference type="EC" id="1.3.5.1" evidence="4"/>
<evidence type="ECO:0000256" key="6">
    <source>
        <dbReference type="ARBA" id="ARBA00022630"/>
    </source>
</evidence>
<evidence type="ECO:0000256" key="3">
    <source>
        <dbReference type="ARBA" id="ARBA00008040"/>
    </source>
</evidence>
<keyword evidence="10" id="KW-0472">Membrane</keyword>
<sequence length="663" mass="73014">MKLVYTDVLVIGGGLAGLRTAIGVKRRGLDTVVLSLVPAKRSHSAAAQGGMQASLANSAMGRGDNEDVHFEDTVKGSDWGCDQQVARMFVHTAPKAVRELAGWGVPWNRVRSGDREAVVNAEKITITESPEAHGLITARDFGGTKKWRTCYTSDGTGHAMLFTLGDQSIAHGIPVMERKEALALIHEGGRCYGAVVRDLVTGELTSFVAKATVIATGGYGRIYKVSTNGIICEGTGMGIALETGIAELGNMEAVQFHPTAIVPAGILTTEGCRGDGGVLRDVDGHRFMPDYEPEKKELASRDVVSRRMTEHMRKGKGVKSPYGDHLWLDISLLGREHVEKNLREVKDICHYFLGIDPAVDWIPVRPTQHYSMGGIRTRHTGESTALKGLFACGESACWDLHGFNRLGGNSVAETIVAGMIVSEFIADFCQSGESEISIPTALVREFHAREQARLDEILTSKGKERASDIRRRMEEIMINKVGIFRTGTELDEAVDELQDLLVRSRSLGLESRVRGANPELVGAYRLQKMLKVALCVAVGARQRTESRGAHSREDHPQRDDANWLKRTLTTWKDEGDTLPAVDYEPIDVASMELPPGFRGYGQADHRNHPDTEARLSEVTAIREQLSGADRFAIQNRLMPFDHQLPERYREKNECLEEPVEKTR</sequence>
<dbReference type="PANTHER" id="PTHR11632:SF71">
    <property type="entry name" value="FUMARATE REDUCTASE FLAVOPROTEIN SUBUNIT"/>
    <property type="match status" value="1"/>
</dbReference>
<dbReference type="Gene3D" id="1.20.58.100">
    <property type="entry name" value="Fumarate reductase/succinate dehydrogenase flavoprotein-like, C-terminal domain"/>
    <property type="match status" value="1"/>
</dbReference>
<evidence type="ECO:0000259" key="12">
    <source>
        <dbReference type="Pfam" id="PF00890"/>
    </source>
</evidence>
<evidence type="ECO:0000256" key="4">
    <source>
        <dbReference type="ARBA" id="ARBA00012792"/>
    </source>
</evidence>
<feature type="domain" description="Fumarate reductase/succinate dehydrogenase flavoprotein-like C-terminal" evidence="13">
    <location>
        <begin position="470"/>
        <end position="600"/>
    </location>
</feature>
<evidence type="ECO:0000256" key="2">
    <source>
        <dbReference type="ARBA" id="ARBA00004515"/>
    </source>
</evidence>
<accession>A0ABU2WLM9</accession>
<evidence type="ECO:0000256" key="11">
    <source>
        <dbReference type="ARBA" id="ARBA00049220"/>
    </source>
</evidence>
<dbReference type="Proteomes" id="UP001254608">
    <property type="component" value="Unassembled WGS sequence"/>
</dbReference>
<dbReference type="Gene3D" id="3.10.20.820">
    <property type="match status" value="1"/>
</dbReference>
<dbReference type="InterPro" id="IPR015939">
    <property type="entry name" value="Fum_Rdtase/Succ_DH_flav-like_C"/>
</dbReference>
<dbReference type="InterPro" id="IPR014006">
    <property type="entry name" value="Succ_Dhase_FrdA_Gneg"/>
</dbReference>
<keyword evidence="15" id="KW-1185">Reference proteome</keyword>
<dbReference type="Pfam" id="PF02910">
    <property type="entry name" value="Succ_DH_flav_C"/>
    <property type="match status" value="1"/>
</dbReference>
<evidence type="ECO:0000313" key="15">
    <source>
        <dbReference type="Proteomes" id="UP001254608"/>
    </source>
</evidence>
<comment type="similarity">
    <text evidence="3">Belongs to the FAD-dependent oxidoreductase 2 family. FRD/SDH subfamily.</text>
</comment>
<dbReference type="InterPro" id="IPR037099">
    <property type="entry name" value="Fum_R/Succ_DH_flav-like_C_sf"/>
</dbReference>
<name>A0ABU2WLM9_9GAMM</name>
<dbReference type="PANTHER" id="PTHR11632">
    <property type="entry name" value="SUCCINATE DEHYDROGENASE 2 FLAVOPROTEIN SUBUNIT"/>
    <property type="match status" value="1"/>
</dbReference>
<dbReference type="Gene3D" id="3.50.50.60">
    <property type="entry name" value="FAD/NAD(P)-binding domain"/>
    <property type="match status" value="1"/>
</dbReference>
<dbReference type="SUPFAM" id="SSF51905">
    <property type="entry name" value="FAD/NAD(P)-binding domain"/>
    <property type="match status" value="1"/>
</dbReference>
<dbReference type="SUPFAM" id="SSF46977">
    <property type="entry name" value="Succinate dehydrogenase/fumarate reductase flavoprotein C-terminal domain"/>
    <property type="match status" value="1"/>
</dbReference>
<dbReference type="EMBL" id="JAVRIC010000026">
    <property type="protein sequence ID" value="MDT0498784.1"/>
    <property type="molecule type" value="Genomic_DNA"/>
</dbReference>
<comment type="subcellular location">
    <subcellularLocation>
        <location evidence="2">Cell inner membrane</location>
        <topology evidence="2">Peripheral membrane protein</topology>
        <orientation evidence="2">Cytoplasmic side</orientation>
    </subcellularLocation>
</comment>
<evidence type="ECO:0000256" key="8">
    <source>
        <dbReference type="ARBA" id="ARBA00022982"/>
    </source>
</evidence>
<dbReference type="SUPFAM" id="SSF56425">
    <property type="entry name" value="Succinate dehydrogenase/fumarate reductase flavoprotein, catalytic domain"/>
    <property type="match status" value="1"/>
</dbReference>
<evidence type="ECO:0000256" key="1">
    <source>
        <dbReference type="ARBA" id="ARBA00001974"/>
    </source>
</evidence>
<dbReference type="InterPro" id="IPR030664">
    <property type="entry name" value="SdhA/FrdA/AprA"/>
</dbReference>
<organism evidence="14 15">
    <name type="scientific">Banduia mediterranea</name>
    <dbReference type="NCBI Taxonomy" id="3075609"/>
    <lineage>
        <taxon>Bacteria</taxon>
        <taxon>Pseudomonadati</taxon>
        <taxon>Pseudomonadota</taxon>
        <taxon>Gammaproteobacteria</taxon>
        <taxon>Nevskiales</taxon>
        <taxon>Algiphilaceae</taxon>
        <taxon>Banduia</taxon>
    </lineage>
</organism>
<dbReference type="InterPro" id="IPR003953">
    <property type="entry name" value="FAD-dep_OxRdtase_2_FAD-bd"/>
</dbReference>
<dbReference type="PROSITE" id="PS00504">
    <property type="entry name" value="FRD_SDH_FAD_BINDING"/>
    <property type="match status" value="1"/>
</dbReference>
<evidence type="ECO:0000259" key="13">
    <source>
        <dbReference type="Pfam" id="PF02910"/>
    </source>
</evidence>
<evidence type="ECO:0000256" key="10">
    <source>
        <dbReference type="ARBA" id="ARBA00023136"/>
    </source>
</evidence>
<evidence type="ECO:0000313" key="14">
    <source>
        <dbReference type="EMBL" id="MDT0498784.1"/>
    </source>
</evidence>
<dbReference type="NCBIfam" id="TIGR01812">
    <property type="entry name" value="sdhA_frdA_Gneg"/>
    <property type="match status" value="1"/>
</dbReference>
<proteinExistence type="inferred from homology"/>
<dbReference type="InterPro" id="IPR027477">
    <property type="entry name" value="Succ_DH/fumarate_Rdtase_cat_sf"/>
</dbReference>
<keyword evidence="8" id="KW-0249">Electron transport</keyword>
<feature type="domain" description="FAD-dependent oxidoreductase 2 FAD-binding" evidence="12">
    <location>
        <begin position="7"/>
        <end position="411"/>
    </location>
</feature>
<comment type="catalytic activity">
    <reaction evidence="11">
        <text>a quinone + succinate = fumarate + a quinol</text>
        <dbReference type="Rhea" id="RHEA:40523"/>
        <dbReference type="ChEBI" id="CHEBI:24646"/>
        <dbReference type="ChEBI" id="CHEBI:29806"/>
        <dbReference type="ChEBI" id="CHEBI:30031"/>
        <dbReference type="ChEBI" id="CHEBI:132124"/>
        <dbReference type="EC" id="1.3.5.1"/>
    </reaction>
</comment>
<comment type="cofactor">
    <cofactor evidence="1">
        <name>FAD</name>
        <dbReference type="ChEBI" id="CHEBI:57692"/>
    </cofactor>
</comment>
<comment type="caution">
    <text evidence="14">The sequence shown here is derived from an EMBL/GenBank/DDBJ whole genome shotgun (WGS) entry which is preliminary data.</text>
</comment>
<keyword evidence="5" id="KW-0813">Transport</keyword>
<dbReference type="NCBIfam" id="NF006383">
    <property type="entry name" value="PRK08626.1"/>
    <property type="match status" value="1"/>
</dbReference>
<dbReference type="Pfam" id="PF00890">
    <property type="entry name" value="FAD_binding_2"/>
    <property type="match status" value="1"/>
</dbReference>
<evidence type="ECO:0000256" key="9">
    <source>
        <dbReference type="ARBA" id="ARBA00023002"/>
    </source>
</evidence>
<evidence type="ECO:0000256" key="7">
    <source>
        <dbReference type="ARBA" id="ARBA00022827"/>
    </source>
</evidence>
<reference evidence="14 15" key="1">
    <citation type="submission" date="2023-09" db="EMBL/GenBank/DDBJ databases">
        <authorList>
            <person name="Rey-Velasco X."/>
        </authorList>
    </citation>
    <scope>NUCLEOTIDE SEQUENCE [LARGE SCALE GENOMIC DNA]</scope>
    <source>
        <strain evidence="14 15">W345</strain>
    </source>
</reference>
<dbReference type="InterPro" id="IPR036188">
    <property type="entry name" value="FAD/NAD-bd_sf"/>
</dbReference>
<gene>
    <name evidence="14" type="ORF">RM530_15650</name>
</gene>
<dbReference type="Gene3D" id="3.90.700.10">
    <property type="entry name" value="Succinate dehydrogenase/fumarate reductase flavoprotein, catalytic domain"/>
    <property type="match status" value="1"/>
</dbReference>
<keyword evidence="7" id="KW-0274">FAD</keyword>
<dbReference type="InterPro" id="IPR003952">
    <property type="entry name" value="FRD_SDH_FAD_BS"/>
</dbReference>
<dbReference type="RefSeq" id="WP_311366196.1">
    <property type="nucleotide sequence ID" value="NZ_JAVRIC010000026.1"/>
</dbReference>
<keyword evidence="6" id="KW-0285">Flavoprotein</keyword>
<evidence type="ECO:0000256" key="5">
    <source>
        <dbReference type="ARBA" id="ARBA00022448"/>
    </source>
</evidence>